<dbReference type="AlphaFoldDB" id="A0A0B0NW03"/>
<name>A0A0B0NW03_GOSAR</name>
<accession>A0A0B0NW03</accession>
<evidence type="ECO:0000313" key="2">
    <source>
        <dbReference type="Proteomes" id="UP000032142"/>
    </source>
</evidence>
<gene>
    <name evidence="1" type="ORF">F383_06420</name>
</gene>
<dbReference type="Proteomes" id="UP000032142">
    <property type="component" value="Unassembled WGS sequence"/>
</dbReference>
<reference evidence="2" key="1">
    <citation type="submission" date="2014-09" db="EMBL/GenBank/DDBJ databases">
        <authorList>
            <person name="Mudge J."/>
            <person name="Ramaraj T."/>
            <person name="Lindquist I.E."/>
            <person name="Bharti A.K."/>
            <person name="Sundararajan A."/>
            <person name="Cameron C.T."/>
            <person name="Woodward J.E."/>
            <person name="May G.D."/>
            <person name="Brubaker C."/>
            <person name="Broadhvest J."/>
            <person name="Wilkins T.A."/>
        </authorList>
    </citation>
    <scope>NUCLEOTIDE SEQUENCE</scope>
    <source>
        <strain evidence="2">cv. AKA8401</strain>
    </source>
</reference>
<dbReference type="EMBL" id="KN405250">
    <property type="protein sequence ID" value="KHG16059.1"/>
    <property type="molecule type" value="Genomic_DNA"/>
</dbReference>
<keyword evidence="2" id="KW-1185">Reference proteome</keyword>
<sequence length="98" mass="10946">MKRVRDTSLIFLRCNGADRKRRILSPCIGNRAYLSPEPYLPEQGSKLKIEDLISLSSSGADRKSGAGSKYKSYLPVVARKQTKEDLISLSSSGADRRW</sequence>
<proteinExistence type="predicted"/>
<organism evidence="1 2">
    <name type="scientific">Gossypium arboreum</name>
    <name type="common">Tree cotton</name>
    <name type="synonym">Gossypium nanking</name>
    <dbReference type="NCBI Taxonomy" id="29729"/>
    <lineage>
        <taxon>Eukaryota</taxon>
        <taxon>Viridiplantae</taxon>
        <taxon>Streptophyta</taxon>
        <taxon>Embryophyta</taxon>
        <taxon>Tracheophyta</taxon>
        <taxon>Spermatophyta</taxon>
        <taxon>Magnoliopsida</taxon>
        <taxon>eudicotyledons</taxon>
        <taxon>Gunneridae</taxon>
        <taxon>Pentapetalae</taxon>
        <taxon>rosids</taxon>
        <taxon>malvids</taxon>
        <taxon>Malvales</taxon>
        <taxon>Malvaceae</taxon>
        <taxon>Malvoideae</taxon>
        <taxon>Gossypium</taxon>
    </lineage>
</organism>
<evidence type="ECO:0000313" key="1">
    <source>
        <dbReference type="EMBL" id="KHG16059.1"/>
    </source>
</evidence>
<protein>
    <submittedName>
        <fullName evidence="1">Glutamate-1-semialdehyde 2,1-aminomutase</fullName>
    </submittedName>
</protein>